<comment type="caution">
    <text evidence="2">The sequence shown here is derived from an EMBL/GenBank/DDBJ whole genome shotgun (WGS) entry which is preliminary data.</text>
</comment>
<dbReference type="EMBL" id="BSXT01003985">
    <property type="protein sequence ID" value="GMF56395.1"/>
    <property type="molecule type" value="Genomic_DNA"/>
</dbReference>
<protein>
    <submittedName>
        <fullName evidence="2">Unnamed protein product</fullName>
    </submittedName>
</protein>
<dbReference type="InterPro" id="IPR029526">
    <property type="entry name" value="PGBD"/>
</dbReference>
<reference evidence="2" key="1">
    <citation type="submission" date="2023-04" db="EMBL/GenBank/DDBJ databases">
        <title>Phytophthora fragariaefolia NBRC 109709.</title>
        <authorList>
            <person name="Ichikawa N."/>
            <person name="Sato H."/>
            <person name="Tonouchi N."/>
        </authorList>
    </citation>
    <scope>NUCLEOTIDE SEQUENCE</scope>
    <source>
        <strain evidence="2">NBRC 109709</strain>
    </source>
</reference>
<feature type="domain" description="PiggyBac transposable element-derived protein" evidence="1">
    <location>
        <begin position="47"/>
        <end position="215"/>
    </location>
</feature>
<dbReference type="Pfam" id="PF13843">
    <property type="entry name" value="DDE_Tnp_1_7"/>
    <property type="match status" value="1"/>
</dbReference>
<dbReference type="PANTHER" id="PTHR46599">
    <property type="entry name" value="PIGGYBAC TRANSPOSABLE ELEMENT-DERIVED PROTEIN 4"/>
    <property type="match status" value="1"/>
</dbReference>
<proteinExistence type="predicted"/>
<dbReference type="Proteomes" id="UP001165121">
    <property type="component" value="Unassembled WGS sequence"/>
</dbReference>
<name>A0A9W6Y9U4_9STRA</name>
<dbReference type="PANTHER" id="PTHR46599:SF3">
    <property type="entry name" value="PIGGYBAC TRANSPOSABLE ELEMENT-DERIVED PROTEIN 4"/>
    <property type="match status" value="1"/>
</dbReference>
<organism evidence="2 3">
    <name type="scientific">Phytophthora fragariaefolia</name>
    <dbReference type="NCBI Taxonomy" id="1490495"/>
    <lineage>
        <taxon>Eukaryota</taxon>
        <taxon>Sar</taxon>
        <taxon>Stramenopiles</taxon>
        <taxon>Oomycota</taxon>
        <taxon>Peronosporomycetes</taxon>
        <taxon>Peronosporales</taxon>
        <taxon>Peronosporaceae</taxon>
        <taxon>Phytophthora</taxon>
    </lineage>
</organism>
<dbReference type="OrthoDB" id="125678at2759"/>
<evidence type="ECO:0000313" key="2">
    <source>
        <dbReference type="EMBL" id="GMF56395.1"/>
    </source>
</evidence>
<evidence type="ECO:0000313" key="3">
    <source>
        <dbReference type="Proteomes" id="UP001165121"/>
    </source>
</evidence>
<evidence type="ECO:0000259" key="1">
    <source>
        <dbReference type="Pfam" id="PF13843"/>
    </source>
</evidence>
<dbReference type="AlphaFoldDB" id="A0A9W6Y9U4"/>
<gene>
    <name evidence="2" type="ORF">Pfra01_002391500</name>
</gene>
<sequence length="224" mass="26322">MLSCTACSHSISSYAVTFRFPPDQRYPSLYSGDYGLTAEVSQLAEFPLDLFLFFMPKKFWRQVAKESNRYFLHNLTACVDRMYEKQRIPGKKSREEFIVREAKKDEIEPHKIMHVLGLLMARMLNPQCRRFRDHWTSVRVGVVPRGTSNAYMPRHRFEHIMANLHFTNSADVRAASDRAWKVRSVIDTLQERFLRGYITPPFISFDEGIIPSRNRQNPTWHTSM</sequence>
<accession>A0A9W6Y9U4</accession>
<keyword evidence="3" id="KW-1185">Reference proteome</keyword>